<evidence type="ECO:0000256" key="1">
    <source>
        <dbReference type="SAM" id="Phobius"/>
    </source>
</evidence>
<keyword evidence="1" id="KW-0472">Membrane</keyword>
<dbReference type="Proteomes" id="UP000245362">
    <property type="component" value="Unassembled WGS sequence"/>
</dbReference>
<organism evidence="3 4">
    <name type="scientific">Vibrio albus</name>
    <dbReference type="NCBI Taxonomy" id="2200953"/>
    <lineage>
        <taxon>Bacteria</taxon>
        <taxon>Pseudomonadati</taxon>
        <taxon>Pseudomonadota</taxon>
        <taxon>Gammaproteobacteria</taxon>
        <taxon>Vibrionales</taxon>
        <taxon>Vibrionaceae</taxon>
        <taxon>Vibrio</taxon>
    </lineage>
</organism>
<dbReference type="OrthoDB" id="5293867at2"/>
<proteinExistence type="predicted"/>
<sequence length="172" mass="19450">MNVTVLISVGAVVILALAVYAGYLWWQVKKQNALKLEFQTIAIAKRNANIFSNVDTLCLVGIQKQCDLAEISIRLCGMLEFVQGEHRIDVEKQYPAIYELYSTVRDMARGDARTALEKQERMKQDFARHKAESRLTAAITEELEQLKQHIQPLIQGPEDNISVVQRTKSSCA</sequence>
<evidence type="ECO:0000259" key="2">
    <source>
        <dbReference type="Pfam" id="PF10675"/>
    </source>
</evidence>
<dbReference type="InterPro" id="IPR019617">
    <property type="entry name" value="DUF2489"/>
</dbReference>
<keyword evidence="1" id="KW-0812">Transmembrane</keyword>
<evidence type="ECO:0000313" key="4">
    <source>
        <dbReference type="Proteomes" id="UP000245362"/>
    </source>
</evidence>
<dbReference type="RefSeq" id="WP_109320168.1">
    <property type="nucleotide sequence ID" value="NZ_QFWT01000006.1"/>
</dbReference>
<name>A0A2U3B8C2_9VIBR</name>
<feature type="domain" description="DUF2489" evidence="2">
    <location>
        <begin position="14"/>
        <end position="146"/>
    </location>
</feature>
<protein>
    <submittedName>
        <fullName evidence="3">DUF2489 domain-containing protein</fullName>
    </submittedName>
</protein>
<gene>
    <name evidence="3" type="ORF">DI392_12135</name>
</gene>
<dbReference type="EMBL" id="QFWT01000006">
    <property type="protein sequence ID" value="PWI33050.1"/>
    <property type="molecule type" value="Genomic_DNA"/>
</dbReference>
<keyword evidence="1" id="KW-1133">Transmembrane helix</keyword>
<evidence type="ECO:0000313" key="3">
    <source>
        <dbReference type="EMBL" id="PWI33050.1"/>
    </source>
</evidence>
<keyword evidence="4" id="KW-1185">Reference proteome</keyword>
<feature type="transmembrane region" description="Helical" evidence="1">
    <location>
        <begin position="6"/>
        <end position="26"/>
    </location>
</feature>
<dbReference type="Pfam" id="PF10675">
    <property type="entry name" value="DUF2489"/>
    <property type="match status" value="1"/>
</dbReference>
<accession>A0A2U3B8C2</accession>
<reference evidence="3 4" key="1">
    <citation type="submission" date="2018-05" db="EMBL/GenBank/DDBJ databases">
        <title>Vibrio limimaris sp. nov., isolated from marine sediment.</title>
        <authorList>
            <person name="Li C.-M."/>
        </authorList>
    </citation>
    <scope>NUCLEOTIDE SEQUENCE [LARGE SCALE GENOMIC DNA]</scope>
    <source>
        <strain evidence="3 4">E4404</strain>
    </source>
</reference>
<dbReference type="AlphaFoldDB" id="A0A2U3B8C2"/>
<comment type="caution">
    <text evidence="3">The sequence shown here is derived from an EMBL/GenBank/DDBJ whole genome shotgun (WGS) entry which is preliminary data.</text>
</comment>